<keyword evidence="2" id="KW-1133">Transmembrane helix</keyword>
<proteinExistence type="predicted"/>
<keyword evidence="2" id="KW-0472">Membrane</keyword>
<dbReference type="AlphaFoldDB" id="D3PDP7"/>
<dbReference type="PANTHER" id="PTHR40278">
    <property type="entry name" value="DNA UTILIZATION PROTEIN HOFN"/>
    <property type="match status" value="1"/>
</dbReference>
<name>D3PDP7_DEFDS</name>
<evidence type="ECO:0008006" key="5">
    <source>
        <dbReference type="Google" id="ProtNLM"/>
    </source>
</evidence>
<accession>D3PDP7</accession>
<dbReference type="HOGENOM" id="CLU_1406708_0_0_0"/>
<gene>
    <name evidence="3" type="ordered locus">DEFDS_1252</name>
</gene>
<dbReference type="KEGG" id="ddf:DEFDS_1252"/>
<organism evidence="3 4">
    <name type="scientific">Deferribacter desulfuricans (strain DSM 14783 / JCM 11476 / NBRC 101012 / SSM1)</name>
    <dbReference type="NCBI Taxonomy" id="639282"/>
    <lineage>
        <taxon>Bacteria</taxon>
        <taxon>Pseudomonadati</taxon>
        <taxon>Deferribacterota</taxon>
        <taxon>Deferribacteres</taxon>
        <taxon>Deferribacterales</taxon>
        <taxon>Deferribacteraceae</taxon>
        <taxon>Deferribacter</taxon>
    </lineage>
</organism>
<dbReference type="RefSeq" id="WP_013007967.1">
    <property type="nucleotide sequence ID" value="NC_013939.1"/>
</dbReference>
<dbReference type="eggNOG" id="ENOG502ZTPA">
    <property type="taxonomic scope" value="Bacteria"/>
</dbReference>
<evidence type="ECO:0000256" key="1">
    <source>
        <dbReference type="SAM" id="Coils"/>
    </source>
</evidence>
<protein>
    <recommendedName>
        <fullName evidence="5">Type IV pilus assembly protein PilN</fullName>
    </recommendedName>
</protein>
<sequence length="193" mass="23445">MRYKKVKKLNLIPENLRYDLIKDQLIKSSIFIIILAFLLIIFDYSLLAFKNKQLEDILKKHTVYKNNLEREIASLDKYEKNYKNLKNELQNLLKEKNKLFRFYTINYSPLISTIFYLTTKPSDIYFKNISYSKNTITLEGYANKTNSFYKYYKSLETNKYLNKLEFYFIKRDENNNLYTFKITMKVKEIDEIN</sequence>
<dbReference type="STRING" id="639282.DEFDS_1252"/>
<keyword evidence="2" id="KW-0812">Transmembrane</keyword>
<dbReference type="Pfam" id="PF05137">
    <property type="entry name" value="PilN"/>
    <property type="match status" value="1"/>
</dbReference>
<dbReference type="InterPro" id="IPR007813">
    <property type="entry name" value="PilN"/>
</dbReference>
<reference evidence="3 4" key="1">
    <citation type="journal article" date="2010" name="DNA Res.">
        <title>Bacterial lifestyle in a deep-sea hydrothermal vent chimney revealed by the genome sequence of the thermophilic bacterium Deferribacter desulfuricans SSM1.</title>
        <authorList>
            <person name="Takaki Y."/>
            <person name="Shimamura S."/>
            <person name="Nakagawa S."/>
            <person name="Fukuhara Y."/>
            <person name="Horikawa H."/>
            <person name="Ankai A."/>
            <person name="Harada T."/>
            <person name="Hosoyama A."/>
            <person name="Oguchi A."/>
            <person name="Fukui S."/>
            <person name="Fujita N."/>
            <person name="Takami H."/>
            <person name="Takai K."/>
        </authorList>
    </citation>
    <scope>NUCLEOTIDE SEQUENCE [LARGE SCALE GENOMIC DNA]</scope>
    <source>
        <strain evidence="4">DSM 14783 / JCM 11476 / NBRC 101012 / SSM1</strain>
    </source>
</reference>
<evidence type="ECO:0000313" key="4">
    <source>
        <dbReference type="Proteomes" id="UP000001520"/>
    </source>
</evidence>
<keyword evidence="4" id="KW-1185">Reference proteome</keyword>
<feature type="transmembrane region" description="Helical" evidence="2">
    <location>
        <begin position="30"/>
        <end position="49"/>
    </location>
</feature>
<dbReference type="OrthoDB" id="9861814at2"/>
<dbReference type="Proteomes" id="UP000001520">
    <property type="component" value="Chromosome"/>
</dbReference>
<evidence type="ECO:0000256" key="2">
    <source>
        <dbReference type="SAM" id="Phobius"/>
    </source>
</evidence>
<dbReference type="InterPro" id="IPR052534">
    <property type="entry name" value="Extracell_DNA_Util/SecSys_Comp"/>
</dbReference>
<keyword evidence="1" id="KW-0175">Coiled coil</keyword>
<dbReference type="PANTHER" id="PTHR40278:SF1">
    <property type="entry name" value="DNA UTILIZATION PROTEIN HOFN"/>
    <property type="match status" value="1"/>
</dbReference>
<dbReference type="EMBL" id="AP011529">
    <property type="protein sequence ID" value="BAI80720.1"/>
    <property type="molecule type" value="Genomic_DNA"/>
</dbReference>
<feature type="coiled-coil region" evidence="1">
    <location>
        <begin position="51"/>
        <end position="102"/>
    </location>
</feature>
<evidence type="ECO:0000313" key="3">
    <source>
        <dbReference type="EMBL" id="BAI80720.1"/>
    </source>
</evidence>